<reference evidence="2 3" key="1">
    <citation type="submission" date="2020-01" db="EMBL/GenBank/DDBJ databases">
        <title>Genomes assembled from Gulf of Kutch pelagic sediment metagenomes.</title>
        <authorList>
            <person name="Chandrashekar M."/>
            <person name="Mahajan M.S."/>
            <person name="Dave K.J."/>
            <person name="Vatsa P."/>
            <person name="Nathani N.M."/>
        </authorList>
    </citation>
    <scope>NUCLEOTIDE SEQUENCE [LARGE SCALE GENOMIC DNA]</scope>
    <source>
        <strain evidence="2">KS3-K002</strain>
    </source>
</reference>
<dbReference type="PANTHER" id="PTHR12126:SF11">
    <property type="entry name" value="NADH DEHYDROGENASE [UBIQUINONE] 1 ALPHA SUBCOMPLEX SUBUNIT 9, MITOCHONDRIAL"/>
    <property type="match status" value="1"/>
</dbReference>
<dbReference type="SUPFAM" id="SSF51735">
    <property type="entry name" value="NAD(P)-binding Rossmann-fold domains"/>
    <property type="match status" value="1"/>
</dbReference>
<dbReference type="InterPro" id="IPR016040">
    <property type="entry name" value="NAD(P)-bd_dom"/>
</dbReference>
<dbReference type="PANTHER" id="PTHR12126">
    <property type="entry name" value="NADH-UBIQUINONE OXIDOREDUCTASE 39 KDA SUBUNIT-RELATED"/>
    <property type="match status" value="1"/>
</dbReference>
<dbReference type="EMBL" id="JAACAK010000009">
    <property type="protein sequence ID" value="NIR73668.1"/>
    <property type="molecule type" value="Genomic_DNA"/>
</dbReference>
<feature type="domain" description="NAD(P)-binding" evidence="1">
    <location>
        <begin position="10"/>
        <end position="149"/>
    </location>
</feature>
<sequence>MNSSTQAVTGAFGYSGRYIAGRLVDAGHQVITLTNSLHHRNPFGDRVRAHPFNFDDPARLAASLEGVDVLHNTYWVRFNHPEFSFAEAVKNSRILFDAAAEAGVRRVVHISITNPSLDSDLEYFRGKAEVEAALRDSGLAHSILRPAVLFGGGDILINNIAWFLRRFPIFAVFGDGTYRLQPIFVDDLARLAVEHSRRDDNVTIDAIGPETFTYRQLAATLADILGVRRPIVSVPPMMGYYLAVALSKLIGDVIVTRDEIEGLMRGLLHVESSAAGTTRLTDWAARNAPKLGTRYASELARRAI</sequence>
<evidence type="ECO:0000259" key="1">
    <source>
        <dbReference type="Pfam" id="PF13460"/>
    </source>
</evidence>
<dbReference type="InterPro" id="IPR036291">
    <property type="entry name" value="NAD(P)-bd_dom_sf"/>
</dbReference>
<proteinExistence type="predicted"/>
<dbReference type="InterPro" id="IPR051207">
    <property type="entry name" value="ComplexI_NDUFA9_subunit"/>
</dbReference>
<evidence type="ECO:0000313" key="3">
    <source>
        <dbReference type="Proteomes" id="UP000702544"/>
    </source>
</evidence>
<dbReference type="Pfam" id="PF13460">
    <property type="entry name" value="NAD_binding_10"/>
    <property type="match status" value="1"/>
</dbReference>
<dbReference type="Gene3D" id="3.40.50.720">
    <property type="entry name" value="NAD(P)-binding Rossmann-like Domain"/>
    <property type="match status" value="1"/>
</dbReference>
<gene>
    <name evidence="2" type="ORF">GWO12_00930</name>
</gene>
<protein>
    <submittedName>
        <fullName evidence="2">NAD(P)H-binding protein</fullName>
    </submittedName>
</protein>
<evidence type="ECO:0000313" key="2">
    <source>
        <dbReference type="EMBL" id="NIR73668.1"/>
    </source>
</evidence>
<organism evidence="2 3">
    <name type="scientific">Candidatus Kutchimonas denitrificans</name>
    <dbReference type="NCBI Taxonomy" id="3056748"/>
    <lineage>
        <taxon>Bacteria</taxon>
        <taxon>Pseudomonadati</taxon>
        <taxon>Gemmatimonadota</taxon>
        <taxon>Gemmatimonadia</taxon>
        <taxon>Candidatus Palauibacterales</taxon>
        <taxon>Candidatus Palauibacteraceae</taxon>
        <taxon>Candidatus Kutchimonas</taxon>
    </lineage>
</organism>
<dbReference type="AlphaFoldDB" id="A0AAE5CAS9"/>
<accession>A0AAE5CAS9</accession>
<dbReference type="Proteomes" id="UP000702544">
    <property type="component" value="Unassembled WGS sequence"/>
</dbReference>
<comment type="caution">
    <text evidence="2">The sequence shown here is derived from an EMBL/GenBank/DDBJ whole genome shotgun (WGS) entry which is preliminary data.</text>
</comment>
<dbReference type="GO" id="GO:0044877">
    <property type="term" value="F:protein-containing complex binding"/>
    <property type="evidence" value="ECO:0007669"/>
    <property type="project" value="TreeGrafter"/>
</dbReference>
<name>A0AAE5CAS9_9BACT</name>